<protein>
    <submittedName>
        <fullName evidence="1">Uncharacterized protein</fullName>
    </submittedName>
</protein>
<reference evidence="1 2" key="1">
    <citation type="journal article" date="2022" name="New Phytol.">
        <title>Ecological generalism drives hyperdiversity of secondary metabolite gene clusters in xylarialean endophytes.</title>
        <authorList>
            <person name="Franco M.E.E."/>
            <person name="Wisecaver J.H."/>
            <person name="Arnold A.E."/>
            <person name="Ju Y.M."/>
            <person name="Slot J.C."/>
            <person name="Ahrendt S."/>
            <person name="Moore L.P."/>
            <person name="Eastman K.E."/>
            <person name="Scott K."/>
            <person name="Konkel Z."/>
            <person name="Mondo S.J."/>
            <person name="Kuo A."/>
            <person name="Hayes R.D."/>
            <person name="Haridas S."/>
            <person name="Andreopoulos B."/>
            <person name="Riley R."/>
            <person name="LaButti K."/>
            <person name="Pangilinan J."/>
            <person name="Lipzen A."/>
            <person name="Amirebrahimi M."/>
            <person name="Yan J."/>
            <person name="Adam C."/>
            <person name="Keymanesh K."/>
            <person name="Ng V."/>
            <person name="Louie K."/>
            <person name="Northen T."/>
            <person name="Drula E."/>
            <person name="Henrissat B."/>
            <person name="Hsieh H.M."/>
            <person name="Youens-Clark K."/>
            <person name="Lutzoni F."/>
            <person name="Miadlikowska J."/>
            <person name="Eastwood D.C."/>
            <person name="Hamelin R.C."/>
            <person name="Grigoriev I.V."/>
            <person name="U'Ren J.M."/>
        </authorList>
    </citation>
    <scope>NUCLEOTIDE SEQUENCE [LARGE SCALE GENOMIC DNA]</scope>
    <source>
        <strain evidence="1 2">CBS 119005</strain>
    </source>
</reference>
<accession>A0ACB9YZM1</accession>
<keyword evidence="2" id="KW-1185">Reference proteome</keyword>
<sequence length="166" mass="18204">MKPLTFLAVLLAPLGAVAAPAPTRTTSLYGRIPPTKALRARSWVVTPPPCVAIDPAPSEDETEARFDDFADALITQRNLTKAFEYISATYINHDPAIKGDGPNSALDGLSIFWNFTTLTPIRQTFVDDQGWLNYEASGMGTIVDRFRFEAGCIVEHWDVGEVYPAT</sequence>
<proteinExistence type="predicted"/>
<organism evidence="1 2">
    <name type="scientific">Hypoxylon rubiginosum</name>
    <dbReference type="NCBI Taxonomy" id="110542"/>
    <lineage>
        <taxon>Eukaryota</taxon>
        <taxon>Fungi</taxon>
        <taxon>Dikarya</taxon>
        <taxon>Ascomycota</taxon>
        <taxon>Pezizomycotina</taxon>
        <taxon>Sordariomycetes</taxon>
        <taxon>Xylariomycetidae</taxon>
        <taxon>Xylariales</taxon>
        <taxon>Hypoxylaceae</taxon>
        <taxon>Hypoxylon</taxon>
    </lineage>
</organism>
<dbReference type="Proteomes" id="UP001497700">
    <property type="component" value="Unassembled WGS sequence"/>
</dbReference>
<name>A0ACB9YZM1_9PEZI</name>
<dbReference type="EMBL" id="MU393486">
    <property type="protein sequence ID" value="KAI4864479.1"/>
    <property type="molecule type" value="Genomic_DNA"/>
</dbReference>
<evidence type="ECO:0000313" key="1">
    <source>
        <dbReference type="EMBL" id="KAI4864479.1"/>
    </source>
</evidence>
<evidence type="ECO:0000313" key="2">
    <source>
        <dbReference type="Proteomes" id="UP001497700"/>
    </source>
</evidence>
<comment type="caution">
    <text evidence="1">The sequence shown here is derived from an EMBL/GenBank/DDBJ whole genome shotgun (WGS) entry which is preliminary data.</text>
</comment>
<gene>
    <name evidence="1" type="ORF">F4820DRAFT_423670</name>
</gene>